<evidence type="ECO:0000256" key="19">
    <source>
        <dbReference type="ARBA" id="ARBA00078285"/>
    </source>
</evidence>
<dbReference type="InterPro" id="IPR000873">
    <property type="entry name" value="AMP-dep_synth/lig_dom"/>
</dbReference>
<evidence type="ECO:0000313" key="22">
    <source>
        <dbReference type="EMBL" id="KAK2595225.1"/>
    </source>
</evidence>
<dbReference type="PROSITE" id="PS00455">
    <property type="entry name" value="AMP_BINDING"/>
    <property type="match status" value="1"/>
</dbReference>
<dbReference type="GO" id="GO:0005524">
    <property type="term" value="F:ATP binding"/>
    <property type="evidence" value="ECO:0007669"/>
    <property type="project" value="UniProtKB-KW"/>
</dbReference>
<evidence type="ECO:0000256" key="15">
    <source>
        <dbReference type="ARBA" id="ARBA00023140"/>
    </source>
</evidence>
<evidence type="ECO:0000256" key="3">
    <source>
        <dbReference type="ARBA" id="ARBA00004651"/>
    </source>
</evidence>
<comment type="catalytic activity">
    <reaction evidence="16">
        <text>a very long-chain fatty acid + ATP + CoA = a very long-chain fatty acyl-CoA + AMP + diphosphate</text>
        <dbReference type="Rhea" id="RHEA:54536"/>
        <dbReference type="ChEBI" id="CHEBI:30616"/>
        <dbReference type="ChEBI" id="CHEBI:33019"/>
        <dbReference type="ChEBI" id="CHEBI:57287"/>
        <dbReference type="ChEBI" id="CHEBI:58950"/>
        <dbReference type="ChEBI" id="CHEBI:138261"/>
        <dbReference type="ChEBI" id="CHEBI:456215"/>
    </reaction>
</comment>
<evidence type="ECO:0000256" key="12">
    <source>
        <dbReference type="ARBA" id="ARBA00022989"/>
    </source>
</evidence>
<evidence type="ECO:0000256" key="4">
    <source>
        <dbReference type="ARBA" id="ARBA00006432"/>
    </source>
</evidence>
<evidence type="ECO:0000313" key="23">
    <source>
        <dbReference type="Proteomes" id="UP001251528"/>
    </source>
</evidence>
<evidence type="ECO:0000256" key="11">
    <source>
        <dbReference type="ARBA" id="ARBA00022840"/>
    </source>
</evidence>
<dbReference type="InterPro" id="IPR045851">
    <property type="entry name" value="AMP-bd_C_sf"/>
</dbReference>
<keyword evidence="8" id="KW-0551">Lipid droplet</keyword>
<dbReference type="AlphaFoldDB" id="A0AAJ0CLV3"/>
<organism evidence="22 23">
    <name type="scientific">Conoideocrella luteorostrata</name>
    <dbReference type="NCBI Taxonomy" id="1105319"/>
    <lineage>
        <taxon>Eukaryota</taxon>
        <taxon>Fungi</taxon>
        <taxon>Dikarya</taxon>
        <taxon>Ascomycota</taxon>
        <taxon>Pezizomycotina</taxon>
        <taxon>Sordariomycetes</taxon>
        <taxon>Hypocreomycetidae</taxon>
        <taxon>Hypocreales</taxon>
        <taxon>Clavicipitaceae</taxon>
        <taxon>Conoideocrella</taxon>
    </lineage>
</organism>
<sequence length="728" mass="80722">MRRTVDTQCVDDLLHQSADAHCNREITLNPPRSIVWGAVLDLEVLALSTPKRSDNPRLPFGLFQTIHTSVSRHAAKYYCHLPYRLSQAPLTSTPFKASTGLLAVAGGVAATTAYLDAKLHVRKDLSVLSRTKQGEKNLSSALKAKKASGYFLFEAAAHRQPNEQCVWSREGTYTWAQAYQRVSQYGHYFQDLGVQPLEYVGVYLYNSPDFVFIWLALLSIGAAPALINYNLASAALLHCVKISGTRLLIFDSASDCVSRISASDKELRDLGVQPILLDDGLKGKIDQYPTSRPGTACFDDSSRMLPFALMYTSGTTGLPKAAPLGIHRNYAAASTSPKSFGQKPGPGGDRTYFCIPMYHGTGGLAVMNDLMGGQSIAVAPKFSLSRFWQDCIDSKSTIFVYVGELVRYLLSAPSSSNDRKHQIRLVWGNGLSPELWSRFQERFGISEIGEFYSSTEGVMILVKFYRSGYGTGAIGHHGWLLRRQYHEQIMPVKIDAETGDIWRSPDTGFAKRLPYEQGGEILVKLASRQAWAGYYGADEATKKKLIENVFEKGDLFYRTGDALRRDADGHWFFMDRLGDTYRWKGENVSTTEVTQVLGTHPSIAEANVYGVKIPSHDGRAGCAAIALNDGNADTFDWSSVATLLRKELPPYAVPVFLRVREGVGSMATDNHKHNKVHLRDEGVDPRALGTRVPDGKRDRLFWLPTGSAKYVAFTQGDWDKLTQLRARI</sequence>
<dbReference type="GO" id="GO:0005811">
    <property type="term" value="C:lipid droplet"/>
    <property type="evidence" value="ECO:0007669"/>
    <property type="project" value="UniProtKB-SubCell"/>
</dbReference>
<evidence type="ECO:0000256" key="10">
    <source>
        <dbReference type="ARBA" id="ARBA00022741"/>
    </source>
</evidence>
<protein>
    <recommendedName>
        <fullName evidence="18">Very long-chain fatty acid transport protein</fullName>
    </recommendedName>
    <alternativeName>
        <fullName evidence="19">Very-long-chain acyl-CoA synthetase</fullName>
    </alternativeName>
</protein>
<dbReference type="Gene3D" id="3.30.300.30">
    <property type="match status" value="1"/>
</dbReference>
<dbReference type="Pfam" id="PF00501">
    <property type="entry name" value="AMP-binding"/>
    <property type="match status" value="1"/>
</dbReference>
<dbReference type="InterPro" id="IPR020845">
    <property type="entry name" value="AMP-binding_CS"/>
</dbReference>
<evidence type="ECO:0000256" key="1">
    <source>
        <dbReference type="ARBA" id="ARBA00004502"/>
    </source>
</evidence>
<dbReference type="FunFam" id="3.40.50.12780:FF:000019">
    <property type="entry name" value="Long-chain fatty acid transporter"/>
    <property type="match status" value="1"/>
</dbReference>
<evidence type="ECO:0000256" key="13">
    <source>
        <dbReference type="ARBA" id="ARBA00023055"/>
    </source>
</evidence>
<evidence type="ECO:0000256" key="7">
    <source>
        <dbReference type="ARBA" id="ARBA00022598"/>
    </source>
</evidence>
<dbReference type="GO" id="GO:0005778">
    <property type="term" value="C:peroxisomal membrane"/>
    <property type="evidence" value="ECO:0007669"/>
    <property type="project" value="UniProtKB-SubCell"/>
</dbReference>
<keyword evidence="6" id="KW-1003">Cell membrane</keyword>
<evidence type="ECO:0000256" key="5">
    <source>
        <dbReference type="ARBA" id="ARBA00022448"/>
    </source>
</evidence>
<name>A0AAJ0CLV3_9HYPO</name>
<comment type="function">
    <text evidence="17">Acyl-CoA synthetase required for both the import of long chain fatty acids (LCFAs) (C14-C18) and the activation very long chain fatty acids (VLCFAs) (C20-C26) by esterification of the fatty acids into metabolically active CoA-thioesters for subsequent degradation or incorporation into phospholipids. The transport and fatty acyl-CoA synthetase activities are genetically separable and are thus independent activities. Esterifies VLCFAs in the peroxisome matrix. The VLCFAs are actively transported into peroxisomes by a PXA1-PXA2 heterodimeric transporter in the peroxisomal membrane.</text>
</comment>
<evidence type="ECO:0000256" key="6">
    <source>
        <dbReference type="ARBA" id="ARBA00022475"/>
    </source>
</evidence>
<keyword evidence="23" id="KW-1185">Reference proteome</keyword>
<keyword evidence="12" id="KW-1133">Transmembrane helix</keyword>
<keyword evidence="14" id="KW-0472">Membrane</keyword>
<dbReference type="GO" id="GO:0044539">
    <property type="term" value="P:long-chain fatty acid import into cell"/>
    <property type="evidence" value="ECO:0007669"/>
    <property type="project" value="TreeGrafter"/>
</dbReference>
<evidence type="ECO:0000256" key="18">
    <source>
        <dbReference type="ARBA" id="ARBA00068795"/>
    </source>
</evidence>
<keyword evidence="15" id="KW-0576">Peroxisome</keyword>
<evidence type="ECO:0000259" key="21">
    <source>
        <dbReference type="Pfam" id="PF13193"/>
    </source>
</evidence>
<keyword evidence="10" id="KW-0547">Nucleotide-binding</keyword>
<proteinExistence type="inferred from homology"/>
<feature type="domain" description="AMP-binding enzyme C-terminal" evidence="21">
    <location>
        <begin position="592"/>
        <end position="660"/>
    </location>
</feature>
<evidence type="ECO:0000256" key="17">
    <source>
        <dbReference type="ARBA" id="ARBA00060276"/>
    </source>
</evidence>
<comment type="similarity">
    <text evidence="4">Belongs to the ATP-dependent AMP-binding enzyme family.</text>
</comment>
<gene>
    <name evidence="22" type="primary">FAT1_2</name>
    <name evidence="22" type="ORF">QQS21_007078</name>
</gene>
<dbReference type="SUPFAM" id="SSF56801">
    <property type="entry name" value="Acetyl-CoA synthetase-like"/>
    <property type="match status" value="1"/>
</dbReference>
<dbReference type="PANTHER" id="PTHR43107">
    <property type="entry name" value="LONG-CHAIN FATTY ACID TRANSPORT PROTEIN"/>
    <property type="match status" value="1"/>
</dbReference>
<evidence type="ECO:0000256" key="8">
    <source>
        <dbReference type="ARBA" id="ARBA00022677"/>
    </source>
</evidence>
<evidence type="ECO:0000256" key="9">
    <source>
        <dbReference type="ARBA" id="ARBA00022692"/>
    </source>
</evidence>
<comment type="caution">
    <text evidence="22">The sequence shown here is derived from an EMBL/GenBank/DDBJ whole genome shotgun (WGS) entry which is preliminary data.</text>
</comment>
<accession>A0AAJ0CLV3</accession>
<dbReference type="GO" id="GO:0004467">
    <property type="term" value="F:long-chain fatty acid-CoA ligase activity"/>
    <property type="evidence" value="ECO:0007669"/>
    <property type="project" value="TreeGrafter"/>
</dbReference>
<dbReference type="Gene3D" id="3.40.50.12780">
    <property type="entry name" value="N-terminal domain of ligase-like"/>
    <property type="match status" value="1"/>
</dbReference>
<dbReference type="InterPro" id="IPR025110">
    <property type="entry name" value="AMP-bd_C"/>
</dbReference>
<dbReference type="InterPro" id="IPR042099">
    <property type="entry name" value="ANL_N_sf"/>
</dbReference>
<evidence type="ECO:0000256" key="2">
    <source>
        <dbReference type="ARBA" id="ARBA00004585"/>
    </source>
</evidence>
<keyword evidence="7" id="KW-0436">Ligase</keyword>
<keyword evidence="13" id="KW-0445">Lipid transport</keyword>
<comment type="subcellular location">
    <subcellularLocation>
        <location evidence="3">Cell membrane</location>
        <topology evidence="3">Multi-pass membrane protein</topology>
    </subcellularLocation>
    <subcellularLocation>
        <location evidence="1">Lipid droplet</location>
    </subcellularLocation>
    <subcellularLocation>
        <location evidence="2">Peroxisome membrane</location>
        <topology evidence="2">Multi-pass membrane protein</topology>
    </subcellularLocation>
</comment>
<keyword evidence="5" id="KW-0813">Transport</keyword>
<dbReference type="Proteomes" id="UP001251528">
    <property type="component" value="Unassembled WGS sequence"/>
</dbReference>
<dbReference type="Pfam" id="PF13193">
    <property type="entry name" value="AMP-binding_C"/>
    <property type="match status" value="1"/>
</dbReference>
<evidence type="ECO:0000256" key="16">
    <source>
        <dbReference type="ARBA" id="ARBA00051585"/>
    </source>
</evidence>
<evidence type="ECO:0000256" key="14">
    <source>
        <dbReference type="ARBA" id="ARBA00023136"/>
    </source>
</evidence>
<dbReference type="GO" id="GO:0009898">
    <property type="term" value="C:cytoplasmic side of plasma membrane"/>
    <property type="evidence" value="ECO:0007669"/>
    <property type="project" value="TreeGrafter"/>
</dbReference>
<dbReference type="EMBL" id="JASWJB010000139">
    <property type="protein sequence ID" value="KAK2595225.1"/>
    <property type="molecule type" value="Genomic_DNA"/>
</dbReference>
<keyword evidence="11" id="KW-0067">ATP-binding</keyword>
<keyword evidence="9" id="KW-0812">Transmembrane</keyword>
<dbReference type="GO" id="GO:0005324">
    <property type="term" value="F:long-chain fatty acid transmembrane transporter activity"/>
    <property type="evidence" value="ECO:0007669"/>
    <property type="project" value="TreeGrafter"/>
</dbReference>
<feature type="domain" description="AMP-dependent synthetase/ligase" evidence="20">
    <location>
        <begin position="153"/>
        <end position="465"/>
    </location>
</feature>
<dbReference type="FunFam" id="3.30.300.30:FF:000002">
    <property type="entry name" value="Long-chain fatty acid transport protein 1"/>
    <property type="match status" value="1"/>
</dbReference>
<evidence type="ECO:0000259" key="20">
    <source>
        <dbReference type="Pfam" id="PF00501"/>
    </source>
</evidence>
<reference evidence="22" key="1">
    <citation type="submission" date="2023-06" db="EMBL/GenBank/DDBJ databases">
        <title>Conoideocrella luteorostrata (Hypocreales: Clavicipitaceae), a potential biocontrol fungus for elongate hemlock scale in United States Christmas tree production areas.</title>
        <authorList>
            <person name="Barrett H."/>
            <person name="Lovett B."/>
            <person name="Macias A.M."/>
            <person name="Stajich J.E."/>
            <person name="Kasson M.T."/>
        </authorList>
    </citation>
    <scope>NUCLEOTIDE SEQUENCE</scope>
    <source>
        <strain evidence="22">ARSEF 14590</strain>
    </source>
</reference>
<dbReference type="PANTHER" id="PTHR43107:SF6">
    <property type="entry name" value="ACYL-COA SYNTHETASE FAMILY PROTEIN (CEFD1), PUTATIVE (AFU_ORTHOLOGUE AFUA_6G03630)-RELATED"/>
    <property type="match status" value="1"/>
</dbReference>